<protein>
    <submittedName>
        <fullName evidence="5">Fatty-acyl-CoA synthase</fullName>
        <ecNumber evidence="5">6.2.1.-</ecNumber>
    </submittedName>
</protein>
<evidence type="ECO:0000256" key="1">
    <source>
        <dbReference type="ARBA" id="ARBA00006432"/>
    </source>
</evidence>
<dbReference type="CDD" id="cd12119">
    <property type="entry name" value="ttLC_FACS_AlkK_like"/>
    <property type="match status" value="1"/>
</dbReference>
<comment type="caution">
    <text evidence="5">The sequence shown here is derived from an EMBL/GenBank/DDBJ whole genome shotgun (WGS) entry which is preliminary data.</text>
</comment>
<dbReference type="PROSITE" id="PS00455">
    <property type="entry name" value="AMP_BINDING"/>
    <property type="match status" value="1"/>
</dbReference>
<dbReference type="GO" id="GO:0016877">
    <property type="term" value="F:ligase activity, forming carbon-sulfur bonds"/>
    <property type="evidence" value="ECO:0007669"/>
    <property type="project" value="UniProtKB-ARBA"/>
</dbReference>
<reference evidence="5 6" key="1">
    <citation type="submission" date="2020-08" db="EMBL/GenBank/DDBJ databases">
        <title>Sequencing the genomes of 1000 actinobacteria strains.</title>
        <authorList>
            <person name="Klenk H.-P."/>
        </authorList>
    </citation>
    <scope>NUCLEOTIDE SEQUENCE [LARGE SCALE GENOMIC DNA]</scope>
    <source>
        <strain evidence="5 6">DSM 45298</strain>
    </source>
</reference>
<dbReference type="InterPro" id="IPR042099">
    <property type="entry name" value="ANL_N_sf"/>
</dbReference>
<dbReference type="NCBIfam" id="NF004837">
    <property type="entry name" value="PRK06187.1"/>
    <property type="match status" value="1"/>
</dbReference>
<dbReference type="InterPro" id="IPR020845">
    <property type="entry name" value="AMP-binding_CS"/>
</dbReference>
<dbReference type="RefSeq" id="WP_183372358.1">
    <property type="nucleotide sequence ID" value="NZ_BAABHL010000114.1"/>
</dbReference>
<dbReference type="Pfam" id="PF00501">
    <property type="entry name" value="AMP-binding"/>
    <property type="match status" value="1"/>
</dbReference>
<dbReference type="PANTHER" id="PTHR43767">
    <property type="entry name" value="LONG-CHAIN-FATTY-ACID--COA LIGASE"/>
    <property type="match status" value="1"/>
</dbReference>
<dbReference type="InterPro" id="IPR000873">
    <property type="entry name" value="AMP-dep_synth/lig_dom"/>
</dbReference>
<evidence type="ECO:0000256" key="2">
    <source>
        <dbReference type="ARBA" id="ARBA00022598"/>
    </source>
</evidence>
<dbReference type="SUPFAM" id="SSF56801">
    <property type="entry name" value="Acetyl-CoA synthetase-like"/>
    <property type="match status" value="1"/>
</dbReference>
<feature type="domain" description="AMP-dependent synthetase/ligase" evidence="3">
    <location>
        <begin position="18"/>
        <end position="398"/>
    </location>
</feature>
<feature type="domain" description="AMP-binding enzyme C-terminal" evidence="4">
    <location>
        <begin position="450"/>
        <end position="524"/>
    </location>
</feature>
<accession>A0A840F4Y1</accession>
<dbReference type="InterPro" id="IPR045851">
    <property type="entry name" value="AMP-bd_C_sf"/>
</dbReference>
<comment type="similarity">
    <text evidence="1">Belongs to the ATP-dependent AMP-binding enzyme family.</text>
</comment>
<dbReference type="Gene3D" id="3.40.50.12780">
    <property type="entry name" value="N-terminal domain of ligase-like"/>
    <property type="match status" value="1"/>
</dbReference>
<evidence type="ECO:0000313" key="5">
    <source>
        <dbReference type="EMBL" id="MBB4137498.1"/>
    </source>
</evidence>
<dbReference type="Gene3D" id="3.30.300.30">
    <property type="match status" value="1"/>
</dbReference>
<dbReference type="PANTHER" id="PTHR43767:SF11">
    <property type="entry name" value="MEDIUM-CHAIN-FATTY-ACID--COA LIGASE"/>
    <property type="match status" value="1"/>
</dbReference>
<evidence type="ECO:0000259" key="4">
    <source>
        <dbReference type="Pfam" id="PF13193"/>
    </source>
</evidence>
<keyword evidence="2 5" id="KW-0436">Ligase</keyword>
<keyword evidence="6" id="KW-1185">Reference proteome</keyword>
<organism evidence="5 6">
    <name type="scientific">Gordonia humi</name>
    <dbReference type="NCBI Taxonomy" id="686429"/>
    <lineage>
        <taxon>Bacteria</taxon>
        <taxon>Bacillati</taxon>
        <taxon>Actinomycetota</taxon>
        <taxon>Actinomycetes</taxon>
        <taxon>Mycobacteriales</taxon>
        <taxon>Gordoniaceae</taxon>
        <taxon>Gordonia</taxon>
    </lineage>
</organism>
<dbReference type="InterPro" id="IPR050237">
    <property type="entry name" value="ATP-dep_AMP-bd_enzyme"/>
</dbReference>
<sequence>MKSTMMSAPLSISTLAEHGAAYSSDRAVVTKTETGWRTAAYADVVARARRLANALEDLGVVGDARVGTFMWNNQEHLEAYFAVPSMGAVLHTANIRLTPEQIAYTVNAAGDRVMIVDDSLAATFAPVVPLLTTVETIVVSGTIDDAVFAGASQRVVSYEDVLAAASPDREWTVVDEQDAASICFTTGTTGNPKGVAYSHRSIMLQSLATSAVDALRIGNNDTILVAVPMFHATAWCYPYSGFWAGADLVLLDRFLAPPTIVEAIETFSVTFGNGVPTVWNDVLRLLDAEPDHDLGSLQRLVIGGAAASESLFDGFADHGVDVVQGWGMTESSPLVTVGRTSRGVDAETARRQRLTQGRVISGVEIRIVDQETGEPLPRDGETIGEFELRGPWIAGGYLGVESDGPADKFHDGWLRTGDVGTLDRDGFAKLTDRSKDIIKSGGEWISSVDLENTLAGHPAIRDVTVIGVPDEKWDERPCAVVVVEDGATVGAEDLRTWLVGRVAKFWIPENWVFTTALPRTSVGKIDKKLLRGQRADGALDVMRETGR</sequence>
<proteinExistence type="inferred from homology"/>
<evidence type="ECO:0000259" key="3">
    <source>
        <dbReference type="Pfam" id="PF00501"/>
    </source>
</evidence>
<dbReference type="Proteomes" id="UP000551501">
    <property type="component" value="Unassembled WGS sequence"/>
</dbReference>
<dbReference type="EC" id="6.2.1.-" evidence="5"/>
<dbReference type="InterPro" id="IPR025110">
    <property type="entry name" value="AMP-bd_C"/>
</dbReference>
<dbReference type="Pfam" id="PF13193">
    <property type="entry name" value="AMP-binding_C"/>
    <property type="match status" value="1"/>
</dbReference>
<name>A0A840F4Y1_9ACTN</name>
<dbReference type="EMBL" id="JACIFP010000001">
    <property type="protein sequence ID" value="MBB4137498.1"/>
    <property type="molecule type" value="Genomic_DNA"/>
</dbReference>
<gene>
    <name evidence="5" type="ORF">BKA16_004050</name>
</gene>
<dbReference type="FunFam" id="3.30.300.30:FF:000008">
    <property type="entry name" value="2,3-dihydroxybenzoate-AMP ligase"/>
    <property type="match status" value="1"/>
</dbReference>
<evidence type="ECO:0000313" key="6">
    <source>
        <dbReference type="Proteomes" id="UP000551501"/>
    </source>
</evidence>
<dbReference type="AlphaFoldDB" id="A0A840F4Y1"/>